<dbReference type="SUPFAM" id="SSF55920">
    <property type="entry name" value="Creatinase/aminopeptidase"/>
    <property type="match status" value="1"/>
</dbReference>
<dbReference type="InterPro" id="IPR000994">
    <property type="entry name" value="Pept_M24"/>
</dbReference>
<evidence type="ECO:0000259" key="13">
    <source>
        <dbReference type="SMART" id="SM01286"/>
    </source>
</evidence>
<dbReference type="Pfam" id="PF24824">
    <property type="entry name" value="PH_SPT16"/>
    <property type="match status" value="1"/>
</dbReference>
<accession>A0A820TG13</accession>
<dbReference type="Pfam" id="PF08512">
    <property type="entry name" value="Rttp106-like_middle"/>
    <property type="match status" value="1"/>
</dbReference>
<dbReference type="FunFam" id="3.90.230.10:FF:000005">
    <property type="entry name" value="FACT complex subunit spt16"/>
    <property type="match status" value="1"/>
</dbReference>
<dbReference type="GO" id="GO:0031491">
    <property type="term" value="F:nucleosome binding"/>
    <property type="evidence" value="ECO:0007669"/>
    <property type="project" value="TreeGrafter"/>
</dbReference>
<comment type="similarity">
    <text evidence="1 10">Belongs to the peptidase M24 family. SPT16 subfamily.</text>
</comment>
<evidence type="ECO:0000256" key="2">
    <source>
        <dbReference type="ARBA" id="ARBA00022454"/>
    </source>
</evidence>
<dbReference type="InterPro" id="IPR011993">
    <property type="entry name" value="PH-like_dom_sf"/>
</dbReference>
<proteinExistence type="inferred from homology"/>
<gene>
    <name evidence="15" type="ORF">QYT958_LOCUS2114</name>
</gene>
<dbReference type="AlphaFoldDB" id="A0A820TG13"/>
<dbReference type="Gene3D" id="2.30.29.30">
    <property type="entry name" value="Pleckstrin-homology domain (PH domain)/Phosphotyrosine-binding domain (PTB)"/>
    <property type="match status" value="1"/>
</dbReference>
<keyword evidence="3 10" id="KW-0235">DNA replication</keyword>
<reference evidence="15" key="1">
    <citation type="submission" date="2021-02" db="EMBL/GenBank/DDBJ databases">
        <authorList>
            <person name="Nowell W R."/>
        </authorList>
    </citation>
    <scope>NUCLEOTIDE SEQUENCE</scope>
</reference>
<dbReference type="SMART" id="SM01287">
    <property type="entry name" value="Rtt106"/>
    <property type="match status" value="1"/>
</dbReference>
<evidence type="ECO:0000256" key="8">
    <source>
        <dbReference type="ARBA" id="ARBA00023204"/>
    </source>
</evidence>
<dbReference type="Pfam" id="PF21091">
    <property type="entry name" value="SPT16_C"/>
    <property type="match status" value="1"/>
</dbReference>
<dbReference type="GO" id="GO:0006260">
    <property type="term" value="P:DNA replication"/>
    <property type="evidence" value="ECO:0007669"/>
    <property type="project" value="UniProtKB-KW"/>
</dbReference>
<evidence type="ECO:0000313" key="15">
    <source>
        <dbReference type="EMBL" id="CAF4469645.1"/>
    </source>
</evidence>
<keyword evidence="6" id="KW-0175">Coiled coil</keyword>
<feature type="domain" description="FACT complex subunit SPT16 N-terminal lobe" evidence="12">
    <location>
        <begin position="7"/>
        <end position="177"/>
    </location>
</feature>
<protein>
    <recommendedName>
        <fullName evidence="10">FACT complex subunit</fullName>
    </recommendedName>
</protein>
<dbReference type="InterPro" id="IPR048969">
    <property type="entry name" value="FACT_SPT16_C"/>
</dbReference>
<dbReference type="GO" id="GO:0006368">
    <property type="term" value="P:transcription elongation by RNA polymerase II"/>
    <property type="evidence" value="ECO:0007669"/>
    <property type="project" value="TreeGrafter"/>
</dbReference>
<keyword evidence="2 10" id="KW-0158">Chromosome</keyword>
<dbReference type="Gene3D" id="3.40.350.10">
    <property type="entry name" value="Creatinase/prolidase N-terminal domain"/>
    <property type="match status" value="1"/>
</dbReference>
<dbReference type="InterPro" id="IPR013719">
    <property type="entry name" value="RTT106/SPT16-like_middle_dom"/>
</dbReference>
<dbReference type="GO" id="GO:0006281">
    <property type="term" value="P:DNA repair"/>
    <property type="evidence" value="ECO:0007669"/>
    <property type="project" value="UniProtKB-UniRule"/>
</dbReference>
<evidence type="ECO:0000256" key="4">
    <source>
        <dbReference type="ARBA" id="ARBA00022763"/>
    </source>
</evidence>
<evidence type="ECO:0000259" key="12">
    <source>
        <dbReference type="SMART" id="SM01285"/>
    </source>
</evidence>
<dbReference type="PANTHER" id="PTHR13980">
    <property type="entry name" value="CDC68 RELATED"/>
    <property type="match status" value="1"/>
</dbReference>
<evidence type="ECO:0000256" key="3">
    <source>
        <dbReference type="ARBA" id="ARBA00022705"/>
    </source>
</evidence>
<evidence type="ECO:0000256" key="5">
    <source>
        <dbReference type="ARBA" id="ARBA00023015"/>
    </source>
</evidence>
<dbReference type="InterPro" id="IPR033825">
    <property type="entry name" value="Spt16_M24"/>
</dbReference>
<comment type="caution">
    <text evidence="15">The sequence shown here is derived from an EMBL/GenBank/DDBJ whole genome shotgun (WGS) entry which is preliminary data.</text>
</comment>
<evidence type="ECO:0000313" key="16">
    <source>
        <dbReference type="Proteomes" id="UP000663848"/>
    </source>
</evidence>
<dbReference type="InterPro" id="IPR029149">
    <property type="entry name" value="Creatin/AminoP/Spt16_N"/>
</dbReference>
<dbReference type="FunFam" id="2.30.29.30:FF:000017">
    <property type="entry name" value="FACT complex subunit SPT16"/>
    <property type="match status" value="1"/>
</dbReference>
<evidence type="ECO:0000256" key="6">
    <source>
        <dbReference type="ARBA" id="ARBA00023054"/>
    </source>
</evidence>
<comment type="subcellular location">
    <subcellularLocation>
        <location evidence="10">Nucleus</location>
    </subcellularLocation>
    <subcellularLocation>
        <location evidence="10">Chromosome</location>
    </subcellularLocation>
</comment>
<feature type="compositionally biased region" description="Basic and acidic residues" evidence="11">
    <location>
        <begin position="838"/>
        <end position="856"/>
    </location>
</feature>
<comment type="subunit">
    <text evidence="10">Component of the FACT complex.</text>
</comment>
<evidence type="ECO:0000256" key="10">
    <source>
        <dbReference type="RuleBase" id="RU367052"/>
    </source>
</evidence>
<dbReference type="EMBL" id="CAJOBR010000133">
    <property type="protein sequence ID" value="CAF4469645.1"/>
    <property type="molecule type" value="Genomic_DNA"/>
</dbReference>
<keyword evidence="5 10" id="KW-0805">Transcription regulation</keyword>
<dbReference type="Gene3D" id="2.30.29.150">
    <property type="match status" value="1"/>
</dbReference>
<dbReference type="InterPro" id="IPR056595">
    <property type="entry name" value="Fact-SPT16_PH"/>
</dbReference>
<feature type="domain" description="FACT complex subunit SPT16 middle" evidence="13">
    <location>
        <begin position="363"/>
        <end position="524"/>
    </location>
</feature>
<organism evidence="15 16">
    <name type="scientific">Rotaria socialis</name>
    <dbReference type="NCBI Taxonomy" id="392032"/>
    <lineage>
        <taxon>Eukaryota</taxon>
        <taxon>Metazoa</taxon>
        <taxon>Spiralia</taxon>
        <taxon>Gnathifera</taxon>
        <taxon>Rotifera</taxon>
        <taxon>Eurotatoria</taxon>
        <taxon>Bdelloidea</taxon>
        <taxon>Philodinida</taxon>
        <taxon>Philodinidae</taxon>
        <taxon>Rotaria</taxon>
    </lineage>
</organism>
<evidence type="ECO:0000256" key="9">
    <source>
        <dbReference type="ARBA" id="ARBA00023242"/>
    </source>
</evidence>
<dbReference type="InterPro" id="IPR029148">
    <property type="entry name" value="FACT-SPT16_Nlobe"/>
</dbReference>
<dbReference type="CDD" id="cd01091">
    <property type="entry name" value="CDC68-like"/>
    <property type="match status" value="1"/>
</dbReference>
<dbReference type="InterPro" id="IPR040258">
    <property type="entry name" value="Spt16"/>
</dbReference>
<name>A0A820TG13_9BILA</name>
<dbReference type="InterPro" id="IPR013953">
    <property type="entry name" value="FACT_SPT16_M"/>
</dbReference>
<dbReference type="Pfam" id="PF14826">
    <property type="entry name" value="FACT-Spt16_Nlob"/>
    <property type="match status" value="1"/>
</dbReference>
<evidence type="ECO:0000256" key="11">
    <source>
        <dbReference type="SAM" id="MobiDB-lite"/>
    </source>
</evidence>
<dbReference type="GO" id="GO:0035101">
    <property type="term" value="C:FACT complex"/>
    <property type="evidence" value="ECO:0007669"/>
    <property type="project" value="UniProtKB-UniRule"/>
</dbReference>
<dbReference type="Gene3D" id="3.90.230.10">
    <property type="entry name" value="Creatinase/methionine aminopeptidase superfamily"/>
    <property type="match status" value="1"/>
</dbReference>
<dbReference type="SMART" id="SM01285">
    <property type="entry name" value="FACT-Spt16_Nlob"/>
    <property type="match status" value="1"/>
</dbReference>
<dbReference type="Pfam" id="PF00557">
    <property type="entry name" value="Peptidase_M24"/>
    <property type="match status" value="1"/>
</dbReference>
<dbReference type="SMART" id="SM01286">
    <property type="entry name" value="SPT16"/>
    <property type="match status" value="1"/>
</dbReference>
<dbReference type="InterPro" id="IPR036005">
    <property type="entry name" value="Creatinase/aminopeptidase-like"/>
</dbReference>
<keyword evidence="4 10" id="KW-0227">DNA damage</keyword>
<feature type="domain" description="Histone chaperone RTT106/FACT complex subunit SPT16-like middle" evidence="14">
    <location>
        <begin position="641"/>
        <end position="731"/>
    </location>
</feature>
<dbReference type="Proteomes" id="UP000663848">
    <property type="component" value="Unassembled WGS sequence"/>
</dbReference>
<evidence type="ECO:0000256" key="7">
    <source>
        <dbReference type="ARBA" id="ARBA00023163"/>
    </source>
</evidence>
<dbReference type="Pfam" id="PF08644">
    <property type="entry name" value="SPT16"/>
    <property type="match status" value="1"/>
</dbReference>
<comment type="function">
    <text evidence="10">Component of the FACT complex, a general chromatin factor that acts to reorganize nucleosomes. The FACT complex is involved in multiple processes that require DNA as a template such as mRNA elongation, DNA replication and DNA repair. During transcription elongation the FACT complex acts as a histone chaperone that both destabilizes and restores nucleosomal structure. It facilitates the passage of RNA polymerase II and transcription by promoting the dissociation of one histone H2A-H2B dimer from the nucleosome, then subsequently promotes the reestablishment of the nucleosome following the passage of RNA polymerase II.</text>
</comment>
<evidence type="ECO:0000256" key="1">
    <source>
        <dbReference type="ARBA" id="ARBA00010779"/>
    </source>
</evidence>
<keyword evidence="8 10" id="KW-0234">DNA repair</keyword>
<feature type="compositionally biased region" description="Acidic residues" evidence="11">
    <location>
        <begin position="777"/>
        <end position="815"/>
    </location>
</feature>
<keyword evidence="7 10" id="KW-0804">Transcription</keyword>
<keyword evidence="9 10" id="KW-0539">Nucleus</keyword>
<feature type="region of interest" description="Disordered" evidence="11">
    <location>
        <begin position="762"/>
        <end position="890"/>
    </location>
</feature>
<evidence type="ECO:0000259" key="14">
    <source>
        <dbReference type="SMART" id="SM01287"/>
    </source>
</evidence>
<sequence length="890" mass="100835">MPSDVIIDGARCLERIRRLYAAWRNNDGADISTNDNGALHSVDAVVLIRGQKEEDFTYSKSAAMQTWLFGYEMHDVLVVFCHDSVIVFAGAKKINYLKQIETEHNNKENAPRNFNFIIRKENDEKNLDEIIKQIKMSHQGKTLGIFAKDKMEGPFWEQWQNCLTRNSFETVDISSSIGYLIAVKDNEELGLIRKACEITGKLYSKHLKDQIINIVDSERKVKHSKLSEGLESALNDEKYVSSSDANYVEMCYPAIIQSGGNYNLKFSATVDKNSLHFGGSSIICAFGIRYKSYCSNVVRTLLVNPSEEMKNSYQFLLDCEEVILRALKHDVPLCDVYKLVREKVTKERPELLSKMTTNLGTALGIEFRESTIAITSKCTTQAKKGMTFQVSIGFSGLENPDGKDEQSKVYSLFIGGIGKQADAIDKENVYIKELTYRASNDKKDDVVPASNNLSHIHKLILEIQKKYKDQEQERKQMEGVVKQDALVLNASKTNPKLKDLYIRPSLANKKINGTLEAHTNGFRYTSVRGDKIDILYSNVSHAFYQPCDNEMIILLHFHLKHAIVFGKRKQMDVQFYTEVGELTTDLGKHRNMHDKDDVLAEQAERDLRSKLKGAFQSFIDKVLQQKSFPFEFETPFRPLGFHGTPHRSMVLILPTTSCVVQLTEWPPLVIVLEEVELVHFERVHFQLKNFDMVFIMKDYSRKTQSIQAIPMAELDPIKNWLNSCDICYTDGPQSLNWAKIMKTITDDLSGFFSQGGWTFLDAESDAEGEGGGGGEGSELEEDDYDPDEDESEEEGSDSDYSGEEDEDEVEEEDSVSEASENLGTDEESGKSWSELEEEARRDDAEKLDYDSDEASRNKKKGGASSKKSPVKSRKRPASSPPPMNGKKKKR</sequence>
<dbReference type="FunFam" id="2.30.29.150:FF:000003">
    <property type="entry name" value="FACT complex subunit SPT16"/>
    <property type="match status" value="1"/>
</dbReference>
<dbReference type="PANTHER" id="PTHR13980:SF15">
    <property type="entry name" value="FACT COMPLEX SUBUNIT SPT16"/>
    <property type="match status" value="1"/>
</dbReference>